<dbReference type="AlphaFoldDB" id="A0A756D3T6"/>
<protein>
    <recommendedName>
        <fullName evidence="2">Protein Smg</fullName>
    </recommendedName>
</protein>
<reference evidence="6" key="1">
    <citation type="journal article" date="2018" name="Genome Biol.">
        <title>SKESA: strategic k-mer extension for scrupulous assemblies.</title>
        <authorList>
            <person name="Souvorov A."/>
            <person name="Agarwala R."/>
            <person name="Lipman D.J."/>
        </authorList>
    </citation>
    <scope>NUCLEOTIDE SEQUENCE</scope>
    <source>
        <strain evidence="6">MA.0505R6377</strain>
    </source>
</reference>
<organism evidence="6">
    <name type="scientific">Salmonella enterica</name>
    <name type="common">Salmonella choleraesuis</name>
    <dbReference type="NCBI Taxonomy" id="28901"/>
    <lineage>
        <taxon>Bacteria</taxon>
        <taxon>Pseudomonadati</taxon>
        <taxon>Pseudomonadota</taxon>
        <taxon>Gammaproteobacteria</taxon>
        <taxon>Enterobacterales</taxon>
        <taxon>Enterobacteriaceae</taxon>
        <taxon>Salmonella</taxon>
    </lineage>
</organism>
<comment type="caution">
    <text evidence="6">The sequence shown here is derived from an EMBL/GenBank/DDBJ whole genome shotgun (WGS) entry which is preliminary data.</text>
</comment>
<dbReference type="HAMAP" id="MF_00598">
    <property type="entry name" value="Smg"/>
    <property type="match status" value="1"/>
</dbReference>
<evidence type="ECO:0000256" key="2">
    <source>
        <dbReference type="HAMAP-Rule" id="MF_00598"/>
    </source>
</evidence>
<dbReference type="NCBIfam" id="NF008007">
    <property type="entry name" value="PRK10736.1"/>
    <property type="match status" value="1"/>
</dbReference>
<dbReference type="EMBL" id="DAAWXS010000032">
    <property type="protein sequence ID" value="HAF9821500.1"/>
    <property type="molecule type" value="Genomic_DNA"/>
</dbReference>
<dbReference type="InterPro" id="IPR041614">
    <property type="entry name" value="DprA_WH"/>
</dbReference>
<dbReference type="Pfam" id="PF02481">
    <property type="entry name" value="DNA_processg_A"/>
    <property type="match status" value="1"/>
</dbReference>
<feature type="domain" description="Smf/DprA SLOG" evidence="3">
    <location>
        <begin position="74"/>
        <end position="283"/>
    </location>
</feature>
<evidence type="ECO:0000259" key="4">
    <source>
        <dbReference type="Pfam" id="PF17782"/>
    </source>
</evidence>
<dbReference type="InterPro" id="IPR057338">
    <property type="entry name" value="DprA_SAM"/>
</dbReference>
<feature type="domain" description="DprA winged helix" evidence="4">
    <location>
        <begin position="311"/>
        <end position="357"/>
    </location>
</feature>
<comment type="similarity">
    <text evidence="2">Belongs to the Smg family.</text>
</comment>
<reference evidence="6" key="2">
    <citation type="submission" date="2020-02" db="EMBL/GenBank/DDBJ databases">
        <authorList>
            <consortium name="NCBI Pathogen Detection Project"/>
        </authorList>
    </citation>
    <scope>NUCLEOTIDE SEQUENCE</scope>
    <source>
        <strain evidence="6">MA.0505R6377</strain>
    </source>
</reference>
<dbReference type="Gene3D" id="1.10.10.10">
    <property type="entry name" value="Winged helix-like DNA-binding domain superfamily/Winged helix DNA-binding domain"/>
    <property type="match status" value="1"/>
</dbReference>
<dbReference type="Pfam" id="PF25317">
    <property type="entry name" value="SAM_SMF"/>
    <property type="match status" value="1"/>
</dbReference>
<dbReference type="InterPro" id="IPR036388">
    <property type="entry name" value="WH-like_DNA-bd_sf"/>
</dbReference>
<sequence length="524" mass="58225">MARTEIWLRLMYVGDLYGEAMLNMANSLIRQPQINRTHLQEAGLTARQAERFLQLPAGVLDETLRWLELPQHHFLCADSEIYPPQLRAIDDYPGAIFIDGDPACLHTCQLAVVGSRSHSWYGERWGRLLCESLAKSGLTITSGLARGIDGVAHNAAVSMGGKSVAVLGNGLAKIYPRRHAMLAENLIATGGAVVSEFPLSTPPLPQHFPRRNRIISGLSKGVLVIEAALRSGSLVTARCALEQGRDVFALPGPIGSPGSEGTHWLIKQGATLVTTPEDILENLQYGLHWLPTTAENSLYSLNQDEAALPFPELLANVGDEVTPVDVVAERAGQPVPAVVAQLLELELAGWIAAVPGGYVRLRRASHVRRTILMYLFETYIHNEAELRVDQDRLERDLTDAGFDREDIYNALLWLEKLADYQDGLAEPMQLASDPLSMRIYTVEECERLDASCRGFLLFLEQIQVLNLETREMVIERVLALDTAEFDLEDLKWVILMVLFNIPGCENAYQQMEELLFEVNEGMLH</sequence>
<accession>A0A756D3T6</accession>
<dbReference type="GO" id="GO:0009294">
    <property type="term" value="P:DNA-mediated transformation"/>
    <property type="evidence" value="ECO:0007669"/>
    <property type="project" value="InterPro"/>
</dbReference>
<dbReference type="NCBIfam" id="TIGR00732">
    <property type="entry name" value="dprA"/>
    <property type="match status" value="1"/>
</dbReference>
<evidence type="ECO:0000259" key="5">
    <source>
        <dbReference type="Pfam" id="PF25317"/>
    </source>
</evidence>
<gene>
    <name evidence="6" type="primary">dprA</name>
    <name evidence="2" type="synonym">smg</name>
    <name evidence="6" type="ORF">G8S60_004777</name>
</gene>
<dbReference type="PANTHER" id="PTHR43022:SF1">
    <property type="entry name" value="PROTEIN SMF"/>
    <property type="match status" value="1"/>
</dbReference>
<proteinExistence type="inferred from homology"/>
<name>A0A756D3T6_SALER</name>
<dbReference type="InterPro" id="IPR057666">
    <property type="entry name" value="DrpA_SLOG"/>
</dbReference>
<dbReference type="NCBIfam" id="NF002897">
    <property type="entry name" value="PRK03430.1"/>
    <property type="match status" value="1"/>
</dbReference>
<dbReference type="Gene3D" id="3.40.50.450">
    <property type="match status" value="1"/>
</dbReference>
<evidence type="ECO:0000256" key="1">
    <source>
        <dbReference type="ARBA" id="ARBA00006525"/>
    </source>
</evidence>
<evidence type="ECO:0000259" key="3">
    <source>
        <dbReference type="Pfam" id="PF02481"/>
    </source>
</evidence>
<dbReference type="InterPro" id="IPR007456">
    <property type="entry name" value="Smg"/>
</dbReference>
<evidence type="ECO:0000313" key="6">
    <source>
        <dbReference type="EMBL" id="HAF9821500.1"/>
    </source>
</evidence>
<dbReference type="SUPFAM" id="SSF102405">
    <property type="entry name" value="MCP/YpsA-like"/>
    <property type="match status" value="1"/>
</dbReference>
<dbReference type="PANTHER" id="PTHR43022">
    <property type="entry name" value="PROTEIN SMF"/>
    <property type="match status" value="1"/>
</dbReference>
<dbReference type="Pfam" id="PF04361">
    <property type="entry name" value="DUF494"/>
    <property type="match status" value="1"/>
</dbReference>
<dbReference type="Pfam" id="PF17782">
    <property type="entry name" value="WHD_DprA"/>
    <property type="match status" value="1"/>
</dbReference>
<feature type="domain" description="Smf/DprA SAM" evidence="5">
    <location>
        <begin position="1"/>
        <end position="65"/>
    </location>
</feature>
<comment type="similarity">
    <text evidence="1">Belongs to the DprA/Smf family.</text>
</comment>
<dbReference type="InterPro" id="IPR003488">
    <property type="entry name" value="DprA"/>
</dbReference>